<feature type="compositionally biased region" description="Low complexity" evidence="1">
    <location>
        <begin position="291"/>
        <end position="303"/>
    </location>
</feature>
<protein>
    <submittedName>
        <fullName evidence="2">Uncharacterized protein</fullName>
    </submittedName>
</protein>
<feature type="region of interest" description="Disordered" evidence="1">
    <location>
        <begin position="113"/>
        <end position="303"/>
    </location>
</feature>
<name>A0A7R9WPJ8_9STRA</name>
<gene>
    <name evidence="2" type="ORF">CAUS1442_LOCUS1693</name>
</gene>
<evidence type="ECO:0000313" key="2">
    <source>
        <dbReference type="EMBL" id="CAD8329595.1"/>
    </source>
</evidence>
<feature type="compositionally biased region" description="Low complexity" evidence="1">
    <location>
        <begin position="50"/>
        <end position="69"/>
    </location>
</feature>
<proteinExistence type="predicted"/>
<feature type="compositionally biased region" description="Basic residues" evidence="1">
    <location>
        <begin position="239"/>
        <end position="255"/>
    </location>
</feature>
<feature type="compositionally biased region" description="Polar residues" evidence="1">
    <location>
        <begin position="213"/>
        <end position="224"/>
    </location>
</feature>
<feature type="compositionally biased region" description="Polar residues" evidence="1">
    <location>
        <begin position="147"/>
        <end position="162"/>
    </location>
</feature>
<feature type="compositionally biased region" description="Acidic residues" evidence="1">
    <location>
        <begin position="113"/>
        <end position="125"/>
    </location>
</feature>
<dbReference type="EMBL" id="HBEF01002712">
    <property type="protein sequence ID" value="CAD8329595.1"/>
    <property type="molecule type" value="Transcribed_RNA"/>
</dbReference>
<evidence type="ECO:0000256" key="1">
    <source>
        <dbReference type="SAM" id="MobiDB-lite"/>
    </source>
</evidence>
<organism evidence="2">
    <name type="scientific">Craspedostauros australis</name>
    <dbReference type="NCBI Taxonomy" id="1486917"/>
    <lineage>
        <taxon>Eukaryota</taxon>
        <taxon>Sar</taxon>
        <taxon>Stramenopiles</taxon>
        <taxon>Ochrophyta</taxon>
        <taxon>Bacillariophyta</taxon>
        <taxon>Bacillariophyceae</taxon>
        <taxon>Bacillariophycidae</taxon>
        <taxon>Naviculales</taxon>
        <taxon>Naviculaceae</taxon>
        <taxon>Craspedostauros</taxon>
    </lineage>
</organism>
<dbReference type="AlphaFoldDB" id="A0A7R9WPJ8"/>
<feature type="region of interest" description="Disordered" evidence="1">
    <location>
        <begin position="45"/>
        <end position="75"/>
    </location>
</feature>
<feature type="region of interest" description="Disordered" evidence="1">
    <location>
        <begin position="317"/>
        <end position="352"/>
    </location>
</feature>
<accession>A0A7R9WPJ8</accession>
<feature type="region of interest" description="Disordered" evidence="1">
    <location>
        <begin position="1"/>
        <end position="22"/>
    </location>
</feature>
<feature type="compositionally biased region" description="Polar residues" evidence="1">
    <location>
        <begin position="126"/>
        <end position="138"/>
    </location>
</feature>
<sequence length="363" mass="39728">MSAIAHSRRSSTGGLDFTAHANNGAEHVEAEFDELSYEEIEIEDWESDANSIKSSSNRSSRSTNNINNSSDEDYEEFYEEFEVYDEDDDTATYVTIEEEDAFGALFTIYEVDNEDTFDEDTDNDNASDNAQQQLTEGDSSSHRMGTPPSSEHSNTHANSGSLSKLAETMSPTSVVPIASVLPTPPAPLAPPCHAPENIDATPKAMNQRKRRQSTSSVSMSNSWRSGDDAGALSSQPARSKGRSAQRRSSSHRMRRQSLDSSVQISFAGDSATMLNNNNANDRMDPQDSFPRRSSLSSRRRSLSASLDPNAYMDLHPQALPSVCQGGPEQRRRSSSSARFMRRASMDGHVGTNGAIQRAAMAFS</sequence>
<feature type="compositionally biased region" description="Pro residues" evidence="1">
    <location>
        <begin position="182"/>
        <end position="193"/>
    </location>
</feature>
<reference evidence="2" key="1">
    <citation type="submission" date="2021-01" db="EMBL/GenBank/DDBJ databases">
        <authorList>
            <person name="Corre E."/>
            <person name="Pelletier E."/>
            <person name="Niang G."/>
            <person name="Scheremetjew M."/>
            <person name="Finn R."/>
            <person name="Kale V."/>
            <person name="Holt S."/>
            <person name="Cochrane G."/>
            <person name="Meng A."/>
            <person name="Brown T."/>
            <person name="Cohen L."/>
        </authorList>
    </citation>
    <scope>NUCLEOTIDE SEQUENCE</scope>
    <source>
        <strain evidence="2">CCMP3328</strain>
    </source>
</reference>